<dbReference type="EMBL" id="JAFFRZ010000001">
    <property type="protein sequence ID" value="MDH4621439.1"/>
    <property type="molecule type" value="Genomic_DNA"/>
</dbReference>
<evidence type="ECO:0000313" key="1">
    <source>
        <dbReference type="EMBL" id="MDH4621439.1"/>
    </source>
</evidence>
<proteinExistence type="predicted"/>
<sequence length="197" mass="21464">MNLFPKLTSADTINQAFFERFTDAALLLKCFQSVQDAVEFLNDGGKIEERDDSYIDLIGAYWALKVLFERRTGGDAKKVSDDHREVESRCLLAGEQPPDMHIPVARSLVAPTPPEEFNEQGDLALACMAFNSAEQIRLGTNATLSANNAQIAATLAVEAINVTTAMRQLVLRLSGGTLTDMAVIVGRMRGTGSETLQ</sequence>
<accession>A0AA43ITN4</accession>
<organism evidence="1 2">
    <name type="scientific">Pseudomonas syringae pv. papulans</name>
    <dbReference type="NCBI Taxonomy" id="83963"/>
    <lineage>
        <taxon>Bacteria</taxon>
        <taxon>Pseudomonadati</taxon>
        <taxon>Pseudomonadota</taxon>
        <taxon>Gammaproteobacteria</taxon>
        <taxon>Pseudomonadales</taxon>
        <taxon>Pseudomonadaceae</taxon>
        <taxon>Pseudomonas</taxon>
        <taxon>Pseudomonas syringae</taxon>
    </lineage>
</organism>
<evidence type="ECO:0000313" key="2">
    <source>
        <dbReference type="Proteomes" id="UP001162155"/>
    </source>
</evidence>
<gene>
    <name evidence="1" type="ORF">JW322_06555</name>
</gene>
<reference evidence="1" key="1">
    <citation type="submission" date="2021-02" db="EMBL/GenBank/DDBJ databases">
        <title>Genome analysis of blister spot of apple pathogen from New York area.</title>
        <authorList>
            <person name="Kandel P."/>
            <person name="Hockett K.L."/>
            <person name="Santander R."/>
            <person name="Acimovic S."/>
        </authorList>
    </citation>
    <scope>NUCLEOTIDE SEQUENCE</scope>
    <source>
        <strain evidence="1">PSP1</strain>
    </source>
</reference>
<dbReference type="AlphaFoldDB" id="A0AA43ITN4"/>
<name>A0AA43ITN4_PSESX</name>
<protein>
    <submittedName>
        <fullName evidence="1">Uncharacterized protein</fullName>
    </submittedName>
</protein>
<comment type="caution">
    <text evidence="1">The sequence shown here is derived from an EMBL/GenBank/DDBJ whole genome shotgun (WGS) entry which is preliminary data.</text>
</comment>
<dbReference type="Proteomes" id="UP001162155">
    <property type="component" value="Unassembled WGS sequence"/>
</dbReference>